<sequence>MIHGPCGYLNPTCPCMKTNHCKFKYPKQLSEQTTKGKNSYPIYERQLKANTMQFKGYNIDNTWVVPYNPYLLCKFNCHINVEVCSDIKVVKYIYKYICKGHDKIAFSIHNNQSNVEIDEIKEYQAARWVSPGEVAWLYQLQSASTRIPICILYEQSNVDQILNNPMIRRTMLTEFFEMNRINKNAIELNLLYKDFPKYFVWSTTDRMWSHRQQHTNAIGRIVTCHPTEGERYYLRLLLTNVRGPTSYEDLRTINGICYDTFRSS</sequence>
<dbReference type="Proteomes" id="UP000824120">
    <property type="component" value="Unassembled WGS sequence"/>
</dbReference>
<comment type="caution">
    <text evidence="1">The sequence shown here is derived from an EMBL/GenBank/DDBJ whole genome shotgun (WGS) entry which is preliminary data.</text>
</comment>
<accession>A0A9J5VYM7</accession>
<protein>
    <recommendedName>
        <fullName evidence="3">Helitron helicase-like domain-containing protein</fullName>
    </recommendedName>
</protein>
<evidence type="ECO:0008006" key="3">
    <source>
        <dbReference type="Google" id="ProtNLM"/>
    </source>
</evidence>
<dbReference type="PANTHER" id="PTHR10492:SF74">
    <property type="entry name" value="ATP-DEPENDENT DNA HELICASE"/>
    <property type="match status" value="1"/>
</dbReference>
<keyword evidence="2" id="KW-1185">Reference proteome</keyword>
<dbReference type="PANTHER" id="PTHR10492">
    <property type="match status" value="1"/>
</dbReference>
<dbReference type="OrthoDB" id="1930928at2759"/>
<dbReference type="AlphaFoldDB" id="A0A9J5VYM7"/>
<gene>
    <name evidence="1" type="ORF">H5410_064708</name>
</gene>
<evidence type="ECO:0000313" key="1">
    <source>
        <dbReference type="EMBL" id="KAG5568268.1"/>
    </source>
</evidence>
<evidence type="ECO:0000313" key="2">
    <source>
        <dbReference type="Proteomes" id="UP000824120"/>
    </source>
</evidence>
<dbReference type="EMBL" id="JACXVP010000178">
    <property type="protein sequence ID" value="KAG5568268.1"/>
    <property type="molecule type" value="Genomic_DNA"/>
</dbReference>
<proteinExistence type="predicted"/>
<name>A0A9J5VYM7_SOLCO</name>
<organism evidence="1 2">
    <name type="scientific">Solanum commersonii</name>
    <name type="common">Commerson's wild potato</name>
    <name type="synonym">Commerson's nightshade</name>
    <dbReference type="NCBI Taxonomy" id="4109"/>
    <lineage>
        <taxon>Eukaryota</taxon>
        <taxon>Viridiplantae</taxon>
        <taxon>Streptophyta</taxon>
        <taxon>Embryophyta</taxon>
        <taxon>Tracheophyta</taxon>
        <taxon>Spermatophyta</taxon>
        <taxon>Magnoliopsida</taxon>
        <taxon>eudicotyledons</taxon>
        <taxon>Gunneridae</taxon>
        <taxon>Pentapetalae</taxon>
        <taxon>asterids</taxon>
        <taxon>lamiids</taxon>
        <taxon>Solanales</taxon>
        <taxon>Solanaceae</taxon>
        <taxon>Solanoideae</taxon>
        <taxon>Solaneae</taxon>
        <taxon>Solanum</taxon>
    </lineage>
</organism>
<reference evidence="1" key="1">
    <citation type="submission" date="2020-09" db="EMBL/GenBank/DDBJ databases">
        <title>De no assembly of potato wild relative species, Solanum commersonii.</title>
        <authorList>
            <person name="Cho K."/>
        </authorList>
    </citation>
    <scope>NUCLEOTIDE SEQUENCE</scope>
    <source>
        <strain evidence="1">LZ3.2</strain>
        <tissue evidence="1">Leaf</tissue>
    </source>
</reference>